<sequence length="227" mass="23676">MTQPGQNTRPAEAPTAAAVAEPVTTPSVARPGIRALIDNATADRLYGWAWNSAEPDRRLAVELRLADETVAATTADLARPDLAGNGIGDGCHAFEFALKREWIARRGELSAVVRCEDGSEVPVAVRVRRPDDAQVSTRLQRAVEGLTAEQAALRKELAARPDAAAALEQRLGQLELWVARLDARLGEGADAPAKAGGGFDPWQVALAAVLAGAASAALALAVAHGLG</sequence>
<feature type="transmembrane region" description="Helical" evidence="2">
    <location>
        <begin position="204"/>
        <end position="226"/>
    </location>
</feature>
<feature type="compositionally biased region" description="Low complexity" evidence="1">
    <location>
        <begin position="10"/>
        <end position="23"/>
    </location>
</feature>
<evidence type="ECO:0000313" key="4">
    <source>
        <dbReference type="Proteomes" id="UP001501588"/>
    </source>
</evidence>
<name>A0ABN1FPC5_9PROT</name>
<evidence type="ECO:0000256" key="1">
    <source>
        <dbReference type="SAM" id="MobiDB-lite"/>
    </source>
</evidence>
<protein>
    <submittedName>
        <fullName evidence="3">Uncharacterized protein</fullName>
    </submittedName>
</protein>
<keyword evidence="2" id="KW-0472">Membrane</keyword>
<accession>A0ABN1FPC5</accession>
<gene>
    <name evidence="3" type="ORF">GCM10009416_36630</name>
</gene>
<evidence type="ECO:0000313" key="3">
    <source>
        <dbReference type="EMBL" id="GAA0595022.1"/>
    </source>
</evidence>
<evidence type="ECO:0000256" key="2">
    <source>
        <dbReference type="SAM" id="Phobius"/>
    </source>
</evidence>
<dbReference type="Proteomes" id="UP001501588">
    <property type="component" value="Unassembled WGS sequence"/>
</dbReference>
<reference evidence="3 4" key="1">
    <citation type="journal article" date="2019" name="Int. J. Syst. Evol. Microbiol.">
        <title>The Global Catalogue of Microorganisms (GCM) 10K type strain sequencing project: providing services to taxonomists for standard genome sequencing and annotation.</title>
        <authorList>
            <consortium name="The Broad Institute Genomics Platform"/>
            <consortium name="The Broad Institute Genome Sequencing Center for Infectious Disease"/>
            <person name="Wu L."/>
            <person name="Ma J."/>
        </authorList>
    </citation>
    <scope>NUCLEOTIDE SEQUENCE [LARGE SCALE GENOMIC DNA]</scope>
    <source>
        <strain evidence="3 4">JCM 9933</strain>
    </source>
</reference>
<organism evidence="3 4">
    <name type="scientific">Craurococcus roseus</name>
    <dbReference type="NCBI Taxonomy" id="77585"/>
    <lineage>
        <taxon>Bacteria</taxon>
        <taxon>Pseudomonadati</taxon>
        <taxon>Pseudomonadota</taxon>
        <taxon>Alphaproteobacteria</taxon>
        <taxon>Acetobacterales</taxon>
        <taxon>Acetobacteraceae</taxon>
        <taxon>Craurococcus</taxon>
    </lineage>
</organism>
<proteinExistence type="predicted"/>
<dbReference type="RefSeq" id="WP_343896834.1">
    <property type="nucleotide sequence ID" value="NZ_BAAAFZ010000060.1"/>
</dbReference>
<feature type="region of interest" description="Disordered" evidence="1">
    <location>
        <begin position="1"/>
        <end position="23"/>
    </location>
</feature>
<keyword evidence="2" id="KW-1133">Transmembrane helix</keyword>
<dbReference type="EMBL" id="BAAAFZ010000060">
    <property type="protein sequence ID" value="GAA0595022.1"/>
    <property type="molecule type" value="Genomic_DNA"/>
</dbReference>
<keyword evidence="4" id="KW-1185">Reference proteome</keyword>
<keyword evidence="2" id="KW-0812">Transmembrane</keyword>
<comment type="caution">
    <text evidence="3">The sequence shown here is derived from an EMBL/GenBank/DDBJ whole genome shotgun (WGS) entry which is preliminary data.</text>
</comment>